<dbReference type="RefSeq" id="WP_122921762.1">
    <property type="nucleotide sequence ID" value="NZ_RHHQ01000090.1"/>
</dbReference>
<dbReference type="InterPro" id="IPR009776">
    <property type="entry name" value="Spore_0_M"/>
</dbReference>
<protein>
    <submittedName>
        <fullName evidence="1">Sporulation protein SpoOM</fullName>
    </submittedName>
</protein>
<dbReference type="AlphaFoldDB" id="A0A3M8CG39"/>
<reference evidence="1 2" key="1">
    <citation type="submission" date="2018-10" db="EMBL/GenBank/DDBJ databases">
        <title>Phylogenomics of Brevibacillus.</title>
        <authorList>
            <person name="Dunlap C."/>
        </authorList>
    </citation>
    <scope>NUCLEOTIDE SEQUENCE [LARGE SCALE GENOMIC DNA]</scope>
    <source>
        <strain evidence="1 2">JCM 15716</strain>
    </source>
</reference>
<dbReference type="EMBL" id="RHHQ01000090">
    <property type="protein sequence ID" value="RNB74698.1"/>
    <property type="molecule type" value="Genomic_DNA"/>
</dbReference>
<name>A0A3M8CG39_9BACL</name>
<dbReference type="Pfam" id="PF07070">
    <property type="entry name" value="Spo0M"/>
    <property type="match status" value="1"/>
</dbReference>
<organism evidence="1 2">
    <name type="scientific">Brevibacillus fluminis</name>
    <dbReference type="NCBI Taxonomy" id="511487"/>
    <lineage>
        <taxon>Bacteria</taxon>
        <taxon>Bacillati</taxon>
        <taxon>Bacillota</taxon>
        <taxon>Bacilli</taxon>
        <taxon>Bacillales</taxon>
        <taxon>Paenibacillaceae</taxon>
        <taxon>Brevibacillus</taxon>
    </lineage>
</organism>
<dbReference type="PANTHER" id="PTHR40053:SF1">
    <property type="entry name" value="SPORULATION-CONTROL PROTEIN SPO0M"/>
    <property type="match status" value="1"/>
</dbReference>
<dbReference type="Proteomes" id="UP000271031">
    <property type="component" value="Unassembled WGS sequence"/>
</dbReference>
<dbReference type="OrthoDB" id="2351239at2"/>
<sequence length="261" mass="30413">MSMFKKLLASVGIGSAQVDARLSKDSFVPGEMVQGEVYVTGGDIAQDIDEIYMYVVTHYERERDDNKTKEECILVKHRVCERFTLASKEQKVIPFSLQLPYATPLTMGRQPVYLRTGLDIKNAVDPGDSDFIEVRLHPMMAKVLDAVHDCGFQLFKVDCEYNRHLGRPYPFVQEFEFRPTGRYRHQLEELEVIFFLKEDELEVYLEIDKRARGFMGALEEAFHLDERYARFHLTAADRNRSIYEISELIDRLILQSITRTR</sequence>
<comment type="caution">
    <text evidence="1">The sequence shown here is derived from an EMBL/GenBank/DDBJ whole genome shotgun (WGS) entry which is preliminary data.</text>
</comment>
<proteinExistence type="predicted"/>
<evidence type="ECO:0000313" key="1">
    <source>
        <dbReference type="EMBL" id="RNB74698.1"/>
    </source>
</evidence>
<evidence type="ECO:0000313" key="2">
    <source>
        <dbReference type="Proteomes" id="UP000271031"/>
    </source>
</evidence>
<keyword evidence="2" id="KW-1185">Reference proteome</keyword>
<dbReference type="PANTHER" id="PTHR40053">
    <property type="entry name" value="SPORULATION-CONTROL PROTEIN SPO0M"/>
    <property type="match status" value="1"/>
</dbReference>
<gene>
    <name evidence="1" type="ORF">EDM56_31080</name>
</gene>
<accession>A0A3M8CG39</accession>